<keyword evidence="4" id="KW-0067">ATP-binding</keyword>
<dbReference type="InterPro" id="IPR051681">
    <property type="entry name" value="Ser/Thr_Kinases-Pseudokinases"/>
</dbReference>
<dbReference type="PROSITE" id="PS50011">
    <property type="entry name" value="PROTEIN_KINASE_DOM"/>
    <property type="match status" value="1"/>
</dbReference>
<dbReference type="Gene3D" id="1.10.510.10">
    <property type="entry name" value="Transferase(Phosphotransferase) domain 1"/>
    <property type="match status" value="1"/>
</dbReference>
<evidence type="ECO:0000256" key="3">
    <source>
        <dbReference type="ARBA" id="ARBA00022777"/>
    </source>
</evidence>
<reference evidence="7" key="1">
    <citation type="submission" date="2025-08" db="UniProtKB">
        <authorList>
            <consortium name="RefSeq"/>
        </authorList>
    </citation>
    <scope>IDENTIFICATION</scope>
</reference>
<dbReference type="Proteomes" id="UP000694867">
    <property type="component" value="Unplaced"/>
</dbReference>
<organism evidence="6 7">
    <name type="scientific">Galendromus occidentalis</name>
    <name type="common">western predatory mite</name>
    <dbReference type="NCBI Taxonomy" id="34638"/>
    <lineage>
        <taxon>Eukaryota</taxon>
        <taxon>Metazoa</taxon>
        <taxon>Ecdysozoa</taxon>
        <taxon>Arthropoda</taxon>
        <taxon>Chelicerata</taxon>
        <taxon>Arachnida</taxon>
        <taxon>Acari</taxon>
        <taxon>Parasitiformes</taxon>
        <taxon>Mesostigmata</taxon>
        <taxon>Gamasina</taxon>
        <taxon>Phytoseioidea</taxon>
        <taxon>Phytoseiidae</taxon>
        <taxon>Typhlodrominae</taxon>
        <taxon>Galendromus</taxon>
    </lineage>
</organism>
<protein>
    <submittedName>
        <fullName evidence="7">Serine/threonine-protein kinase STY8-like</fullName>
    </submittedName>
</protein>
<dbReference type="Pfam" id="PF00069">
    <property type="entry name" value="Pkinase"/>
    <property type="match status" value="1"/>
</dbReference>
<dbReference type="GeneID" id="100906091"/>
<name>A0AAJ6W133_9ACAR</name>
<dbReference type="GO" id="GO:0004674">
    <property type="term" value="F:protein serine/threonine kinase activity"/>
    <property type="evidence" value="ECO:0007669"/>
    <property type="project" value="TreeGrafter"/>
</dbReference>
<sequence>MSLRVFEKERPLSQKPHATIYRGDFRTEIVAVKRFKSGIIAEFEREVRKLQKLEHRNIVEFLAVFRNRDGTIDLVMRMGELENLGDAIRNQSHTFEWKYSMLYQISSGLAYLHDNDIIHGNLTPNNIIFRDLAHGRAMIGNYCKAARLQSPPKAIEDMIFEAPEGETSKPSDVYSLTLVVCCILVHTCPEPL</sequence>
<dbReference type="PANTHER" id="PTHR44329">
    <property type="entry name" value="SERINE/THREONINE-PROTEIN KINASE TNNI3K-RELATED"/>
    <property type="match status" value="1"/>
</dbReference>
<keyword evidence="6" id="KW-1185">Reference proteome</keyword>
<keyword evidence="1" id="KW-0808">Transferase</keyword>
<keyword evidence="3" id="KW-0418">Kinase</keyword>
<dbReference type="InterPro" id="IPR000719">
    <property type="entry name" value="Prot_kinase_dom"/>
</dbReference>
<dbReference type="GO" id="GO:0005524">
    <property type="term" value="F:ATP binding"/>
    <property type="evidence" value="ECO:0007669"/>
    <property type="project" value="UniProtKB-KW"/>
</dbReference>
<dbReference type="KEGG" id="goe:100906091"/>
<keyword evidence="2" id="KW-0547">Nucleotide-binding</keyword>
<dbReference type="InterPro" id="IPR011009">
    <property type="entry name" value="Kinase-like_dom_sf"/>
</dbReference>
<evidence type="ECO:0000259" key="5">
    <source>
        <dbReference type="PROSITE" id="PS50011"/>
    </source>
</evidence>
<accession>A0AAJ6W133</accession>
<evidence type="ECO:0000256" key="4">
    <source>
        <dbReference type="ARBA" id="ARBA00022840"/>
    </source>
</evidence>
<proteinExistence type="predicted"/>
<gene>
    <name evidence="7" type="primary">LOC100906091</name>
</gene>
<dbReference type="AlphaFoldDB" id="A0AAJ6W133"/>
<dbReference type="Gene3D" id="3.30.200.20">
    <property type="entry name" value="Phosphorylase Kinase, domain 1"/>
    <property type="match status" value="1"/>
</dbReference>
<dbReference type="RefSeq" id="XP_003748519.1">
    <property type="nucleotide sequence ID" value="XM_003748471.1"/>
</dbReference>
<dbReference type="SUPFAM" id="SSF56112">
    <property type="entry name" value="Protein kinase-like (PK-like)"/>
    <property type="match status" value="1"/>
</dbReference>
<evidence type="ECO:0000313" key="6">
    <source>
        <dbReference type="Proteomes" id="UP000694867"/>
    </source>
</evidence>
<evidence type="ECO:0000313" key="7">
    <source>
        <dbReference type="RefSeq" id="XP_003748519.1"/>
    </source>
</evidence>
<feature type="domain" description="Protein kinase" evidence="5">
    <location>
        <begin position="6"/>
        <end position="192"/>
    </location>
</feature>
<evidence type="ECO:0000256" key="1">
    <source>
        <dbReference type="ARBA" id="ARBA00022679"/>
    </source>
</evidence>
<dbReference type="PANTHER" id="PTHR44329:SF288">
    <property type="entry name" value="MITOGEN-ACTIVATED PROTEIN KINASE KINASE KINASE 20"/>
    <property type="match status" value="1"/>
</dbReference>
<evidence type="ECO:0000256" key="2">
    <source>
        <dbReference type="ARBA" id="ARBA00022741"/>
    </source>
</evidence>
<dbReference type="CDD" id="cd00180">
    <property type="entry name" value="PKc"/>
    <property type="match status" value="1"/>
</dbReference>